<reference evidence="1 2" key="1">
    <citation type="submission" date="2017-07" db="EMBL/GenBank/DDBJ databases">
        <title>Shotgun whole genome sequences of three halophilic bacterial isolates.</title>
        <authorList>
            <person name="Pozzo T."/>
            <person name="Higdon S.M."/>
            <person name="Quillaguaman J."/>
        </authorList>
    </citation>
    <scope>NUCLEOTIDE SEQUENCE [LARGE SCALE GENOMIC DNA]</scope>
    <source>
        <strain evidence="1 2">BU-1</strain>
    </source>
</reference>
<sequence>MALVGFEEVEVAVFDPAGETVTESFVWKDKDGGTVNITITGLEAETSSVYASNKRVWMSKKGTGDVTSTFESFNPPEDDLDKVLGRDKDENGSSWIGEETQAPYVAMIAKSSDANGEPVYMALPKGIMGLNEITAATREQGATAPSNTTLTGTWENTEIDGKDRIYGKHVGSEGYDAFRNLVFPGLAEEPAV</sequence>
<gene>
    <name evidence="1" type="ORF">CFN03_08525</name>
</gene>
<dbReference type="AlphaFoldDB" id="A0A265E691"/>
<accession>A0A265E691</accession>
<evidence type="ECO:0000313" key="2">
    <source>
        <dbReference type="Proteomes" id="UP000216682"/>
    </source>
</evidence>
<evidence type="ECO:0000313" key="1">
    <source>
        <dbReference type="EMBL" id="OZT77111.1"/>
    </source>
</evidence>
<proteinExistence type="predicted"/>
<dbReference type="EMBL" id="NPEZ01000003">
    <property type="protein sequence ID" value="OZT77111.1"/>
    <property type="molecule type" value="Genomic_DNA"/>
</dbReference>
<comment type="caution">
    <text evidence="1">The sequence shown here is derived from an EMBL/GenBank/DDBJ whole genome shotgun (WGS) entry which is preliminary data.</text>
</comment>
<organism evidence="1 2">
    <name type="scientific">Salinicoccus roseus</name>
    <dbReference type="NCBI Taxonomy" id="45670"/>
    <lineage>
        <taxon>Bacteria</taxon>
        <taxon>Bacillati</taxon>
        <taxon>Bacillota</taxon>
        <taxon>Bacilli</taxon>
        <taxon>Bacillales</taxon>
        <taxon>Staphylococcaceae</taxon>
        <taxon>Salinicoccus</taxon>
    </lineage>
</organism>
<protein>
    <recommendedName>
        <fullName evidence="3">Phage tail protein</fullName>
    </recommendedName>
</protein>
<name>A0A265E691_9STAP</name>
<dbReference type="InterPro" id="IPR006724">
    <property type="entry name" value="Phage_TTP"/>
</dbReference>
<dbReference type="NCBIfam" id="TIGR01603">
    <property type="entry name" value="maj_tail_phi13"/>
    <property type="match status" value="1"/>
</dbReference>
<dbReference type="RefSeq" id="WP_094906634.1">
    <property type="nucleotide sequence ID" value="NZ_NPEZ01000003.1"/>
</dbReference>
<dbReference type="InterPro" id="IPR006490">
    <property type="entry name" value="Maj_tail_phi13"/>
</dbReference>
<dbReference type="Proteomes" id="UP000216682">
    <property type="component" value="Unassembled WGS sequence"/>
</dbReference>
<dbReference type="Pfam" id="PF04630">
    <property type="entry name" value="Phage_TTP_1"/>
    <property type="match status" value="1"/>
</dbReference>
<evidence type="ECO:0008006" key="3">
    <source>
        <dbReference type="Google" id="ProtNLM"/>
    </source>
</evidence>